<comment type="caution">
    <text evidence="1">The sequence shown here is derived from an EMBL/GenBank/DDBJ whole genome shotgun (WGS) entry which is preliminary data.</text>
</comment>
<dbReference type="AlphaFoldDB" id="A0A109LCN9"/>
<proteinExistence type="predicted"/>
<gene>
    <name evidence="1" type="ORF">PFLmoz3_05238</name>
</gene>
<reference evidence="1 2" key="1">
    <citation type="submission" date="2015-05" db="EMBL/GenBank/DDBJ databases">
        <title>A genomic and transcriptomic approach to investigate the blue pigment phenotype in Pseudomonas fluorescens.</title>
        <authorList>
            <person name="Andreani N.A."/>
            <person name="Cardazzo B."/>
        </authorList>
    </citation>
    <scope>NUCLEOTIDE SEQUENCE [LARGE SCALE GENOMIC DNA]</scope>
    <source>
        <strain evidence="1 2">Ps_22</strain>
    </source>
</reference>
<organism evidence="1 2">
    <name type="scientific">Pseudomonas fluorescens</name>
    <dbReference type="NCBI Taxonomy" id="294"/>
    <lineage>
        <taxon>Bacteria</taxon>
        <taxon>Pseudomonadati</taxon>
        <taxon>Pseudomonadota</taxon>
        <taxon>Gammaproteobacteria</taxon>
        <taxon>Pseudomonadales</taxon>
        <taxon>Pseudomonadaceae</taxon>
        <taxon>Pseudomonas</taxon>
    </lineage>
</organism>
<evidence type="ECO:0000313" key="2">
    <source>
        <dbReference type="Proteomes" id="UP000061348"/>
    </source>
</evidence>
<evidence type="ECO:0000313" key="1">
    <source>
        <dbReference type="EMBL" id="KWV85120.1"/>
    </source>
</evidence>
<sequence length="95" mass="10260">MLWRGVVEQPVHTIRLVAPLPTPVSRKWRSPLTRTSAIFGSPIARRVIATGDCSSVCKPSPTSITAGNWPRALQLPDAPIAMPRGRHGSIKAKAN</sequence>
<dbReference type="Proteomes" id="UP000061348">
    <property type="component" value="Unassembled WGS sequence"/>
</dbReference>
<accession>A0A109LCN9</accession>
<name>A0A109LCN9_PSEFL</name>
<protein>
    <submittedName>
        <fullName evidence="1">Uncharacterized protein</fullName>
    </submittedName>
</protein>
<dbReference type="EMBL" id="LCYA01000140">
    <property type="protein sequence ID" value="KWV85120.1"/>
    <property type="molecule type" value="Genomic_DNA"/>
</dbReference>